<feature type="region of interest" description="Disordered" evidence="1">
    <location>
        <begin position="72"/>
        <end position="110"/>
    </location>
</feature>
<keyword evidence="4" id="KW-1185">Reference proteome</keyword>
<dbReference type="AlphaFoldDB" id="A0A5B9W5J7"/>
<evidence type="ECO:0000313" key="3">
    <source>
        <dbReference type="EMBL" id="QEH35250.1"/>
    </source>
</evidence>
<name>A0A5B9W5J7_9BACT</name>
<dbReference type="RefSeq" id="WP_148595072.1">
    <property type="nucleotide sequence ID" value="NZ_CP042997.1"/>
</dbReference>
<dbReference type="SMART" id="SM00271">
    <property type="entry name" value="DnaJ"/>
    <property type="match status" value="1"/>
</dbReference>
<evidence type="ECO:0000313" key="4">
    <source>
        <dbReference type="Proteomes" id="UP000324233"/>
    </source>
</evidence>
<evidence type="ECO:0000259" key="2">
    <source>
        <dbReference type="PROSITE" id="PS50076"/>
    </source>
</evidence>
<dbReference type="PROSITE" id="PS50076">
    <property type="entry name" value="DNAJ_2"/>
    <property type="match status" value="1"/>
</dbReference>
<protein>
    <submittedName>
        <fullName evidence="3">Chaperone protein DnaJ</fullName>
    </submittedName>
</protein>
<dbReference type="CDD" id="cd06257">
    <property type="entry name" value="DnaJ"/>
    <property type="match status" value="1"/>
</dbReference>
<proteinExistence type="predicted"/>
<dbReference type="Proteomes" id="UP000324233">
    <property type="component" value="Chromosome"/>
</dbReference>
<dbReference type="Gene3D" id="1.10.287.110">
    <property type="entry name" value="DnaJ domain"/>
    <property type="match status" value="1"/>
</dbReference>
<reference evidence="3 4" key="1">
    <citation type="submission" date="2019-08" db="EMBL/GenBank/DDBJ databases">
        <title>Deep-cultivation of Planctomycetes and their phenomic and genomic characterization uncovers novel biology.</title>
        <authorList>
            <person name="Wiegand S."/>
            <person name="Jogler M."/>
            <person name="Boedeker C."/>
            <person name="Pinto D."/>
            <person name="Vollmers J."/>
            <person name="Rivas-Marin E."/>
            <person name="Kohn T."/>
            <person name="Peeters S.H."/>
            <person name="Heuer A."/>
            <person name="Rast P."/>
            <person name="Oberbeckmann S."/>
            <person name="Bunk B."/>
            <person name="Jeske O."/>
            <person name="Meyerdierks A."/>
            <person name="Storesund J.E."/>
            <person name="Kallscheuer N."/>
            <person name="Luecker S."/>
            <person name="Lage O.M."/>
            <person name="Pohl T."/>
            <person name="Merkel B.J."/>
            <person name="Hornburger P."/>
            <person name="Mueller R.-W."/>
            <person name="Bruemmer F."/>
            <person name="Labrenz M."/>
            <person name="Spormann A.M."/>
            <person name="Op den Camp H."/>
            <person name="Overmann J."/>
            <person name="Amann R."/>
            <person name="Jetten M.S.M."/>
            <person name="Mascher T."/>
            <person name="Medema M.H."/>
            <person name="Devos D.P."/>
            <person name="Kaster A.-K."/>
            <person name="Ovreas L."/>
            <person name="Rohde M."/>
            <person name="Galperin M.Y."/>
            <person name="Jogler C."/>
        </authorList>
    </citation>
    <scope>NUCLEOTIDE SEQUENCE [LARGE SCALE GENOMIC DNA]</scope>
    <source>
        <strain evidence="3 4">OJF2</strain>
    </source>
</reference>
<sequence>MNHHFSLDPRTILGVGPGATAEEIDRAFRAKSKKHHPDVGGDEWAFRMVRRAHEILTATSEMAGLGGGFAPAASPPPPAWAPGPPPTAGGWDGSAAAATGTGPAGTWGAGAGAAEATATAPPTASSRLPSRAEFQTVDAELIWIRFDLRSAAAAGPDGNPEVPGDSTLSVCLVVSWPRTSLVKHSAEFPDAAETLHEVIEAFERLRAGGPVLGSRSRIEDGQFVGWLSYPNVVQAQIGVESLRDGLRGHDLRLSLQTRDEPLPTEWLAGR</sequence>
<feature type="domain" description="J" evidence="2">
    <location>
        <begin position="8"/>
        <end position="61"/>
    </location>
</feature>
<organism evidence="3 4">
    <name type="scientific">Aquisphaera giovannonii</name>
    <dbReference type="NCBI Taxonomy" id="406548"/>
    <lineage>
        <taxon>Bacteria</taxon>
        <taxon>Pseudomonadati</taxon>
        <taxon>Planctomycetota</taxon>
        <taxon>Planctomycetia</taxon>
        <taxon>Isosphaerales</taxon>
        <taxon>Isosphaeraceae</taxon>
        <taxon>Aquisphaera</taxon>
    </lineage>
</organism>
<accession>A0A5B9W5J7</accession>
<dbReference type="InterPro" id="IPR036869">
    <property type="entry name" value="J_dom_sf"/>
</dbReference>
<evidence type="ECO:0000256" key="1">
    <source>
        <dbReference type="SAM" id="MobiDB-lite"/>
    </source>
</evidence>
<feature type="compositionally biased region" description="Pro residues" evidence="1">
    <location>
        <begin position="73"/>
        <end position="87"/>
    </location>
</feature>
<dbReference type="OrthoDB" id="268412at2"/>
<dbReference type="InterPro" id="IPR001623">
    <property type="entry name" value="DnaJ_domain"/>
</dbReference>
<dbReference type="Pfam" id="PF00226">
    <property type="entry name" value="DnaJ"/>
    <property type="match status" value="1"/>
</dbReference>
<dbReference type="EMBL" id="CP042997">
    <property type="protein sequence ID" value="QEH35250.1"/>
    <property type="molecule type" value="Genomic_DNA"/>
</dbReference>
<dbReference type="KEGG" id="agv:OJF2_37980"/>
<gene>
    <name evidence="3" type="primary">dnaJ_2</name>
    <name evidence="3" type="ORF">OJF2_37980</name>
</gene>
<dbReference type="SUPFAM" id="SSF46565">
    <property type="entry name" value="Chaperone J-domain"/>
    <property type="match status" value="1"/>
</dbReference>